<feature type="transmembrane region" description="Helical" evidence="8">
    <location>
        <begin position="198"/>
        <end position="219"/>
    </location>
</feature>
<dbReference type="NCBIfam" id="TIGR01726">
    <property type="entry name" value="HEQRo_perm_3TM"/>
    <property type="match status" value="1"/>
</dbReference>
<feature type="compositionally biased region" description="Basic and acidic residues" evidence="9">
    <location>
        <begin position="253"/>
        <end position="266"/>
    </location>
</feature>
<dbReference type="Pfam" id="PF00528">
    <property type="entry name" value="BPD_transp_1"/>
    <property type="match status" value="1"/>
</dbReference>
<dbReference type="GO" id="GO:0022857">
    <property type="term" value="F:transmembrane transporter activity"/>
    <property type="evidence" value="ECO:0007669"/>
    <property type="project" value="InterPro"/>
</dbReference>
<evidence type="ECO:0000256" key="6">
    <source>
        <dbReference type="ARBA" id="ARBA00022989"/>
    </source>
</evidence>
<evidence type="ECO:0000256" key="5">
    <source>
        <dbReference type="ARBA" id="ARBA00022970"/>
    </source>
</evidence>
<dbReference type="PANTHER" id="PTHR30614:SF45">
    <property type="entry name" value="L-CYSTINE TRANSPORT SYSTEM PERMEASE PROTEIN TCYL"/>
    <property type="match status" value="1"/>
</dbReference>
<dbReference type="PROSITE" id="PS50928">
    <property type="entry name" value="ABC_TM1"/>
    <property type="match status" value="1"/>
</dbReference>
<feature type="region of interest" description="Disordered" evidence="9">
    <location>
        <begin position="246"/>
        <end position="266"/>
    </location>
</feature>
<proteinExistence type="inferred from homology"/>
<accession>A0A6C0G2J6</accession>
<evidence type="ECO:0000256" key="4">
    <source>
        <dbReference type="ARBA" id="ARBA00022692"/>
    </source>
</evidence>
<dbReference type="GO" id="GO:0006865">
    <property type="term" value="P:amino acid transport"/>
    <property type="evidence" value="ECO:0007669"/>
    <property type="project" value="UniProtKB-KW"/>
</dbReference>
<protein>
    <submittedName>
        <fullName evidence="11">Amino acid ABC transporter permease</fullName>
    </submittedName>
</protein>
<keyword evidence="12" id="KW-1185">Reference proteome</keyword>
<keyword evidence="6 8" id="KW-1133">Transmembrane helix</keyword>
<reference evidence="11 12" key="1">
    <citation type="submission" date="2020-01" db="EMBL/GenBank/DDBJ databases">
        <title>Paenibacillus sp. nov., isolated from tomato rhizosphere.</title>
        <authorList>
            <person name="Weon H.-Y."/>
            <person name="Lee S.A."/>
        </authorList>
    </citation>
    <scope>NUCLEOTIDE SEQUENCE [LARGE SCALE GENOMIC DNA]</scope>
    <source>
        <strain evidence="11 12">12200R-189</strain>
    </source>
</reference>
<dbReference type="AlphaFoldDB" id="A0A6C0G2J6"/>
<dbReference type="InterPro" id="IPR010065">
    <property type="entry name" value="AA_ABC_transptr_permease_3TM"/>
</dbReference>
<evidence type="ECO:0000256" key="3">
    <source>
        <dbReference type="ARBA" id="ARBA00022475"/>
    </source>
</evidence>
<dbReference type="CDD" id="cd06261">
    <property type="entry name" value="TM_PBP2"/>
    <property type="match status" value="1"/>
</dbReference>
<dbReference type="InterPro" id="IPR043429">
    <property type="entry name" value="ArtM/GltK/GlnP/TcyL/YhdX-like"/>
</dbReference>
<evidence type="ECO:0000259" key="10">
    <source>
        <dbReference type="PROSITE" id="PS50928"/>
    </source>
</evidence>
<dbReference type="InterPro" id="IPR035906">
    <property type="entry name" value="MetI-like_sf"/>
</dbReference>
<dbReference type="Gene3D" id="1.10.3720.10">
    <property type="entry name" value="MetI-like"/>
    <property type="match status" value="1"/>
</dbReference>
<name>A0A6C0G2J6_9BACL</name>
<organism evidence="11 12">
    <name type="scientific">Paenibacillus lycopersici</name>
    <dbReference type="NCBI Taxonomy" id="2704462"/>
    <lineage>
        <taxon>Bacteria</taxon>
        <taxon>Bacillati</taxon>
        <taxon>Bacillota</taxon>
        <taxon>Bacilli</taxon>
        <taxon>Bacillales</taxon>
        <taxon>Paenibacillaceae</taxon>
        <taxon>Paenibacillus</taxon>
    </lineage>
</organism>
<feature type="domain" description="ABC transmembrane type-1" evidence="10">
    <location>
        <begin position="21"/>
        <end position="216"/>
    </location>
</feature>
<evidence type="ECO:0000256" key="1">
    <source>
        <dbReference type="ARBA" id="ARBA00004651"/>
    </source>
</evidence>
<keyword evidence="7 8" id="KW-0472">Membrane</keyword>
<feature type="transmembrane region" description="Helical" evidence="8">
    <location>
        <begin position="92"/>
        <end position="112"/>
    </location>
</feature>
<comment type="subcellular location">
    <subcellularLocation>
        <location evidence="1 8">Cell membrane</location>
        <topology evidence="1 8">Multi-pass membrane protein</topology>
    </subcellularLocation>
</comment>
<dbReference type="EMBL" id="CP048209">
    <property type="protein sequence ID" value="QHT62632.1"/>
    <property type="molecule type" value="Genomic_DNA"/>
</dbReference>
<dbReference type="InterPro" id="IPR000515">
    <property type="entry name" value="MetI-like"/>
</dbReference>
<keyword evidence="5" id="KW-0029">Amino-acid transport</keyword>
<dbReference type="PANTHER" id="PTHR30614">
    <property type="entry name" value="MEMBRANE COMPONENT OF AMINO ACID ABC TRANSPORTER"/>
    <property type="match status" value="1"/>
</dbReference>
<keyword evidence="2 8" id="KW-0813">Transport</keyword>
<evidence type="ECO:0000256" key="8">
    <source>
        <dbReference type="RuleBase" id="RU363032"/>
    </source>
</evidence>
<feature type="transmembrane region" description="Helical" evidence="8">
    <location>
        <begin position="145"/>
        <end position="166"/>
    </location>
</feature>
<evidence type="ECO:0000256" key="9">
    <source>
        <dbReference type="SAM" id="MobiDB-lite"/>
    </source>
</evidence>
<feature type="transmembrane region" description="Helical" evidence="8">
    <location>
        <begin position="59"/>
        <end position="80"/>
    </location>
</feature>
<evidence type="ECO:0000256" key="2">
    <source>
        <dbReference type="ARBA" id="ARBA00022448"/>
    </source>
</evidence>
<keyword evidence="3" id="KW-1003">Cell membrane</keyword>
<evidence type="ECO:0000313" key="12">
    <source>
        <dbReference type="Proteomes" id="UP000476064"/>
    </source>
</evidence>
<dbReference type="RefSeq" id="WP_162359064.1">
    <property type="nucleotide sequence ID" value="NZ_CP048209.1"/>
</dbReference>
<comment type="similarity">
    <text evidence="8">Belongs to the binding-protein-dependent transport system permease family.</text>
</comment>
<evidence type="ECO:0000313" key="11">
    <source>
        <dbReference type="EMBL" id="QHT62632.1"/>
    </source>
</evidence>
<evidence type="ECO:0000256" key="7">
    <source>
        <dbReference type="ARBA" id="ARBA00023136"/>
    </source>
</evidence>
<gene>
    <name evidence="11" type="ORF">GXP70_23395</name>
</gene>
<dbReference type="KEGG" id="plyc:GXP70_23395"/>
<dbReference type="SUPFAM" id="SSF161098">
    <property type="entry name" value="MetI-like"/>
    <property type="match status" value="1"/>
</dbReference>
<keyword evidence="4 8" id="KW-0812">Transmembrane</keyword>
<feature type="transmembrane region" description="Helical" evidence="8">
    <location>
        <begin position="25"/>
        <end position="47"/>
    </location>
</feature>
<dbReference type="Proteomes" id="UP000476064">
    <property type="component" value="Chromosome"/>
</dbReference>
<dbReference type="GO" id="GO:0043190">
    <property type="term" value="C:ATP-binding cassette (ABC) transporter complex"/>
    <property type="evidence" value="ECO:0007669"/>
    <property type="project" value="InterPro"/>
</dbReference>
<sequence length="266" mass="29491">MGEKFDISYVFTFFPKLLSTLQTTLFIVAGALLAGLIVGFVVALPRLYKVPVLQRLAQIYASFFRGTPILIQLFLFYYGLPEVLKLAGIDVSRTPVLAFVILTYGLHTGAYVSETIRSAVTSVDRGQVEAAYSVGMSGFQAFRRIVLPQALAIAVPVLANVTLALLKDTSLAFSLGVMEMTGKTQTLATLTNHFVESYISLALIYLVISIVLERLLLLLERRLLRHEKRPVESYAAPRRGWFPGFGRSAGRTAGRERSVRLREEAR</sequence>
<dbReference type="FunFam" id="1.10.3720.10:FF:000006">
    <property type="entry name" value="Glutamate/aspartate ABC transporter, permease protein GltK"/>
    <property type="match status" value="1"/>
</dbReference>